<dbReference type="GO" id="GO:0004620">
    <property type="term" value="F:phospholipase activity"/>
    <property type="evidence" value="ECO:0007669"/>
    <property type="project" value="TreeGrafter"/>
</dbReference>
<protein>
    <submittedName>
        <fullName evidence="1">Uncharacterized protein</fullName>
    </submittedName>
</protein>
<comment type="caution">
    <text evidence="1">The sequence shown here is derived from an EMBL/GenBank/DDBJ whole genome shotgun (WGS) entry which is preliminary data.</text>
</comment>
<proteinExistence type="predicted"/>
<dbReference type="PANTHER" id="PTHR12393:SF6">
    <property type="entry name" value="SPHINGOMYELIN PHOSPHODIESTERASE 2"/>
    <property type="match status" value="1"/>
</dbReference>
<name>A0A835T3R2_9CHLO</name>
<dbReference type="GO" id="GO:0016020">
    <property type="term" value="C:membrane"/>
    <property type="evidence" value="ECO:0007669"/>
    <property type="project" value="TreeGrafter"/>
</dbReference>
<evidence type="ECO:0000313" key="1">
    <source>
        <dbReference type="EMBL" id="KAG2431046.1"/>
    </source>
</evidence>
<sequence>MARRGRAAPWRALSLGQRRRLLCLAASSGDAASLDVALAHCGCSANKQVLAAAVAGGTSALQLLLQQQPPGPIRQLSAVCAAEAAAELGQLSVLTWLLEQPDYSAAVRAAASDLLRAALRGRRDAVATWLLRHQPRLVQLSHQPRLVQLSQARFLGDILELASVHGCEEALELLLSGPASAAHGLTLPLPALLYGCTADVLRGHGAAALGGYNPAALASLLSAAAASQTPDWREKVAWLLAAFGDQQPQPGTYELAWSESLQRTDARMPPDYPERLEELAARGFRLAFHGLAEAAAKQGNAPALAWLLDSRPAQLLHSGLVSAAIEGGHAPILRLLQERRARTRPPDVGVDADERMPAGAGAAASTELDRALRPLAAETSDWAVLFRQAVAAGGPLPLLRRLLLHACEAGQQRVPLDVVGLAAGGCSVEVLEWARLEVGDVAFRTALAAMEGRQLLDIATRGDWLAVAWLLEHSMGPSPSVTVADVGLLDLFWYVPGDDSKGLSSQGRLEALMALAWLRAHLSARHALGREQETDLNRLERSIGRGCFRSGVPAVPAVAAVRSRLRGGGAVGFMRWLFGGCQK</sequence>
<organism evidence="1 2">
    <name type="scientific">Chlamydomonas schloesseri</name>
    <dbReference type="NCBI Taxonomy" id="2026947"/>
    <lineage>
        <taxon>Eukaryota</taxon>
        <taxon>Viridiplantae</taxon>
        <taxon>Chlorophyta</taxon>
        <taxon>core chlorophytes</taxon>
        <taxon>Chlorophyceae</taxon>
        <taxon>CS clade</taxon>
        <taxon>Chlamydomonadales</taxon>
        <taxon>Chlamydomonadaceae</taxon>
        <taxon>Chlamydomonas</taxon>
    </lineage>
</organism>
<gene>
    <name evidence="1" type="ORF">HYH02_013477</name>
</gene>
<accession>A0A835T3R2</accession>
<keyword evidence="2" id="KW-1185">Reference proteome</keyword>
<dbReference type="GO" id="GO:0030149">
    <property type="term" value="P:sphingolipid catabolic process"/>
    <property type="evidence" value="ECO:0007669"/>
    <property type="project" value="TreeGrafter"/>
</dbReference>
<dbReference type="AlphaFoldDB" id="A0A835T3R2"/>
<dbReference type="PANTHER" id="PTHR12393">
    <property type="entry name" value="SPHINGOMYELIN PHOSPHODIESTERASE RELATED"/>
    <property type="match status" value="1"/>
</dbReference>
<dbReference type="GO" id="GO:0005783">
    <property type="term" value="C:endoplasmic reticulum"/>
    <property type="evidence" value="ECO:0007669"/>
    <property type="project" value="TreeGrafter"/>
</dbReference>
<dbReference type="GO" id="GO:0071944">
    <property type="term" value="C:cell periphery"/>
    <property type="evidence" value="ECO:0007669"/>
    <property type="project" value="TreeGrafter"/>
</dbReference>
<dbReference type="GO" id="GO:0046513">
    <property type="term" value="P:ceramide biosynthetic process"/>
    <property type="evidence" value="ECO:0007669"/>
    <property type="project" value="TreeGrafter"/>
</dbReference>
<dbReference type="Proteomes" id="UP000613740">
    <property type="component" value="Unassembled WGS sequence"/>
</dbReference>
<dbReference type="EMBL" id="JAEHOD010000075">
    <property type="protein sequence ID" value="KAG2431046.1"/>
    <property type="molecule type" value="Genomic_DNA"/>
</dbReference>
<reference evidence="1" key="1">
    <citation type="journal article" date="2020" name="bioRxiv">
        <title>Comparative genomics of Chlamydomonas.</title>
        <authorList>
            <person name="Craig R.J."/>
            <person name="Hasan A.R."/>
            <person name="Ness R.W."/>
            <person name="Keightley P.D."/>
        </authorList>
    </citation>
    <scope>NUCLEOTIDE SEQUENCE</scope>
    <source>
        <strain evidence="1">CCAP 11/173</strain>
    </source>
</reference>
<evidence type="ECO:0000313" key="2">
    <source>
        <dbReference type="Proteomes" id="UP000613740"/>
    </source>
</evidence>